<comment type="caution">
    <text evidence="1">The sequence shown here is derived from an EMBL/GenBank/DDBJ whole genome shotgun (WGS) entry which is preliminary data.</text>
</comment>
<gene>
    <name evidence="1" type="ORF">A7Q10_05775</name>
</gene>
<accession>A0A4Y8PF55</accession>
<dbReference type="Proteomes" id="UP000297713">
    <property type="component" value="Unassembled WGS sequence"/>
</dbReference>
<name>A0A4Y8PF55_9BACT</name>
<dbReference type="RefSeq" id="WP_134439537.1">
    <property type="nucleotide sequence ID" value="NZ_LXQC01000113.1"/>
</dbReference>
<dbReference type="AlphaFoldDB" id="A0A4Y8PF55"/>
<organism evidence="1 2">
    <name type="scientific">Methylacidiphilum caldifontis</name>
    <dbReference type="NCBI Taxonomy" id="2795386"/>
    <lineage>
        <taxon>Bacteria</taxon>
        <taxon>Pseudomonadati</taxon>
        <taxon>Verrucomicrobiota</taxon>
        <taxon>Methylacidiphilae</taxon>
        <taxon>Methylacidiphilales</taxon>
        <taxon>Methylacidiphilaceae</taxon>
        <taxon>Methylacidiphilum (ex Ratnadevi et al. 2023)</taxon>
    </lineage>
</organism>
<evidence type="ECO:0000313" key="2">
    <source>
        <dbReference type="Proteomes" id="UP000297713"/>
    </source>
</evidence>
<proteinExistence type="predicted"/>
<sequence length="651" mass="75536">MIGFSNKKEESALNWNIFFGSHVVDHRKIAPSVEGLGQKPFSQIVPLLSSQIKGGEKKIFVLYSFCSGSGKSHLIGRLFHYFSQNLFLVSIPPLFDCRGFFQHLQQCLFYELLFPEKPGATGCWPGQASQLDALAYGLLLELVSRAAQKNKNLYRKIRSALAFLKKNPTSLLPEEVVPEWVEWIKRDFHFVLPFLEKELVSWGTLEDDPRDWIKIIYGFSILGQDRRIKEICKNWFLGEPFISPEPSFFDIPYKPFHGDRETFAKSKIRDFFVLSSRIRPFLLVFDHWENALLDKSYFDSWSKNIGELFGFPGTLIIIAGSNKLWDSLKADPLISTYLHPLYVEEPKKEHLIELGIGRLNRIKKLSKEKKAEAIKLINNYDGPLSYSFFLKYGYESILPLLKDPNFTALGYFEEVMLEVKLALELNPALLTFRCPITWFLTHAARSVCWINGVKTEESFFRIRWQVGLRQFSFSFEIPSLHSEKESSFKENQRSTEKAINQEEYFFYILPPENHPSFPQLKNLDRESLKNIIYIDFEKYIEIASLYLLFITAYPNLLQKPEIKVRTESLAQFFITQHQFIGQFSKTTELPQTYYEIVRDTVKDKKSVGYFSLCESLPVKLSRKDILRAAGFSPEILVVPSLSGEPHFLWIP</sequence>
<protein>
    <submittedName>
        <fullName evidence="1">Uncharacterized protein</fullName>
    </submittedName>
</protein>
<dbReference type="OrthoDB" id="178234at2"/>
<evidence type="ECO:0000313" key="1">
    <source>
        <dbReference type="EMBL" id="TFE70586.1"/>
    </source>
</evidence>
<keyword evidence="2" id="KW-1185">Reference proteome</keyword>
<reference evidence="1 2" key="1">
    <citation type="submission" date="2016-05" db="EMBL/GenBank/DDBJ databases">
        <title>Diversity and Homogeneity among Thermoacidophilic Verrucomicrobia Methanotrophs Linked with Geographical Origin.</title>
        <authorList>
            <person name="Erikstad H.-A."/>
            <person name="Smestad N.B."/>
            <person name="Ceballos R.M."/>
            <person name="Birkeland N.-K."/>
        </authorList>
    </citation>
    <scope>NUCLEOTIDE SEQUENCE [LARGE SCALE GENOMIC DNA]</scope>
    <source>
        <strain evidence="1 2">Phi</strain>
    </source>
</reference>
<dbReference type="EMBL" id="LXQC01000113">
    <property type="protein sequence ID" value="TFE70586.1"/>
    <property type="molecule type" value="Genomic_DNA"/>
</dbReference>